<organism evidence="2 3">
    <name type="scientific">Arachidicoccus soli</name>
    <dbReference type="NCBI Taxonomy" id="2341117"/>
    <lineage>
        <taxon>Bacteria</taxon>
        <taxon>Pseudomonadati</taxon>
        <taxon>Bacteroidota</taxon>
        <taxon>Chitinophagia</taxon>
        <taxon>Chitinophagales</taxon>
        <taxon>Chitinophagaceae</taxon>
        <taxon>Arachidicoccus</taxon>
    </lineage>
</organism>
<keyword evidence="1" id="KW-0812">Transmembrane</keyword>
<dbReference type="OrthoDB" id="671232at2"/>
<feature type="transmembrane region" description="Helical" evidence="1">
    <location>
        <begin position="6"/>
        <end position="30"/>
    </location>
</feature>
<name>A0A386HRP0_9BACT</name>
<dbReference type="AlphaFoldDB" id="A0A386HRP0"/>
<evidence type="ECO:0008006" key="4">
    <source>
        <dbReference type="Google" id="ProtNLM"/>
    </source>
</evidence>
<feature type="transmembrane region" description="Helical" evidence="1">
    <location>
        <begin position="144"/>
        <end position="164"/>
    </location>
</feature>
<keyword evidence="1" id="KW-1133">Transmembrane helix</keyword>
<dbReference type="KEGG" id="ark:D6B99_11160"/>
<reference evidence="2 3" key="1">
    <citation type="submission" date="2018-09" db="EMBL/GenBank/DDBJ databases">
        <title>Arachidicoccus sp. nov., a bacterium isolated from soil.</title>
        <authorList>
            <person name="Weon H.-Y."/>
            <person name="Kwon S.-W."/>
            <person name="Lee S.A."/>
        </authorList>
    </citation>
    <scope>NUCLEOTIDE SEQUENCE [LARGE SCALE GENOMIC DNA]</scope>
    <source>
        <strain evidence="2 3">KIS59-12</strain>
    </source>
</reference>
<sequence>MQTLFPIALIAHIVGITFMAGTTLVEYLLMNHFWKLFKNDRSKAIASHDTGFNFHLLVDIGVTLLILSGVLMLIIFQGVFIKQIWFQIKIGLIIIIAINGTLIGRKNDKKLNALLSLEKLNLHKNDFPEQENLKEDFISLKQRLNLFYISQLLMFLTIFTLSIFKFN</sequence>
<dbReference type="EMBL" id="CP032489">
    <property type="protein sequence ID" value="AYD48101.1"/>
    <property type="molecule type" value="Genomic_DNA"/>
</dbReference>
<feature type="transmembrane region" description="Helical" evidence="1">
    <location>
        <begin position="51"/>
        <end position="78"/>
    </location>
</feature>
<evidence type="ECO:0000313" key="2">
    <source>
        <dbReference type="EMBL" id="AYD48101.1"/>
    </source>
</evidence>
<gene>
    <name evidence="2" type="ORF">D6B99_11160</name>
</gene>
<keyword evidence="3" id="KW-1185">Reference proteome</keyword>
<evidence type="ECO:0000313" key="3">
    <source>
        <dbReference type="Proteomes" id="UP000266118"/>
    </source>
</evidence>
<keyword evidence="1" id="KW-0472">Membrane</keyword>
<dbReference type="RefSeq" id="WP_119988305.1">
    <property type="nucleotide sequence ID" value="NZ_CP032489.1"/>
</dbReference>
<feature type="transmembrane region" description="Helical" evidence="1">
    <location>
        <begin position="84"/>
        <end position="104"/>
    </location>
</feature>
<evidence type="ECO:0000256" key="1">
    <source>
        <dbReference type="SAM" id="Phobius"/>
    </source>
</evidence>
<proteinExistence type="predicted"/>
<accession>A0A386HRP0</accession>
<protein>
    <recommendedName>
        <fullName evidence="4">DUF2214 family protein</fullName>
    </recommendedName>
</protein>
<dbReference type="Proteomes" id="UP000266118">
    <property type="component" value="Chromosome"/>
</dbReference>